<evidence type="ECO:0000313" key="1">
    <source>
        <dbReference type="EMBL" id="MCZ0807146.1"/>
    </source>
</evidence>
<sequence length="47" mass="5419">MKVSNVPKYMMGGDETEYDASRDDIFYRVTTLGDRVKQFNIIDAVTQ</sequence>
<organism evidence="1 2">
    <name type="scientific">Brevibacillus laterosporus</name>
    <name type="common">Bacillus laterosporus</name>
    <dbReference type="NCBI Taxonomy" id="1465"/>
    <lineage>
        <taxon>Bacteria</taxon>
        <taxon>Bacillati</taxon>
        <taxon>Bacillota</taxon>
        <taxon>Bacilli</taxon>
        <taxon>Bacillales</taxon>
        <taxon>Paenibacillaceae</taxon>
        <taxon>Brevibacillus</taxon>
    </lineage>
</organism>
<evidence type="ECO:0000313" key="2">
    <source>
        <dbReference type="Proteomes" id="UP001077662"/>
    </source>
</evidence>
<protein>
    <submittedName>
        <fullName evidence="1">Uncharacterized protein</fullName>
    </submittedName>
</protein>
<gene>
    <name evidence="1" type="ORF">O0554_09500</name>
</gene>
<comment type="caution">
    <text evidence="1">The sequence shown here is derived from an EMBL/GenBank/DDBJ whole genome shotgun (WGS) entry which is preliminary data.</text>
</comment>
<accession>A0AAP3DFY4</accession>
<dbReference type="RefSeq" id="WP_161555061.1">
    <property type="nucleotide sequence ID" value="NZ_JANSGW010000011.1"/>
</dbReference>
<name>A0AAP3DFY4_BRELA</name>
<proteinExistence type="predicted"/>
<dbReference type="EMBL" id="JAPTNE010000011">
    <property type="protein sequence ID" value="MCZ0807146.1"/>
    <property type="molecule type" value="Genomic_DNA"/>
</dbReference>
<dbReference type="Proteomes" id="UP001077662">
    <property type="component" value="Unassembled WGS sequence"/>
</dbReference>
<reference evidence="1" key="1">
    <citation type="submission" date="2022-09" db="EMBL/GenBank/DDBJ databases">
        <title>Genome analysis and characterization of larvicidal activity of Brevibacillus strains.</title>
        <authorList>
            <person name="Patrusheva E.V."/>
            <person name="Izotova A.O."/>
            <person name="Toshchakov S.V."/>
            <person name="Sineoky S.P."/>
        </authorList>
    </citation>
    <scope>NUCLEOTIDE SEQUENCE</scope>
    <source>
        <strain evidence="1">VKPM_B-13247</strain>
    </source>
</reference>
<dbReference type="AlphaFoldDB" id="A0AAP3DFY4"/>